<reference evidence="3" key="1">
    <citation type="journal article" date="2005" name="Nature">
        <title>The map-based sequence of the rice genome.</title>
        <authorList>
            <consortium name="International rice genome sequencing project (IRGSP)"/>
            <person name="Matsumoto T."/>
            <person name="Wu J."/>
            <person name="Kanamori H."/>
            <person name="Katayose Y."/>
            <person name="Fujisawa M."/>
            <person name="Namiki N."/>
            <person name="Mizuno H."/>
            <person name="Yamamoto K."/>
            <person name="Antonio B.A."/>
            <person name="Baba T."/>
            <person name="Sakata K."/>
            <person name="Nagamura Y."/>
            <person name="Aoki H."/>
            <person name="Arikawa K."/>
            <person name="Arita K."/>
            <person name="Bito T."/>
            <person name="Chiden Y."/>
            <person name="Fujitsuka N."/>
            <person name="Fukunaka R."/>
            <person name="Hamada M."/>
            <person name="Harada C."/>
            <person name="Hayashi A."/>
            <person name="Hijishita S."/>
            <person name="Honda M."/>
            <person name="Hosokawa S."/>
            <person name="Ichikawa Y."/>
            <person name="Idonuma A."/>
            <person name="Iijima M."/>
            <person name="Ikeda M."/>
            <person name="Ikeno M."/>
            <person name="Ito K."/>
            <person name="Ito S."/>
            <person name="Ito T."/>
            <person name="Ito Y."/>
            <person name="Ito Y."/>
            <person name="Iwabuchi A."/>
            <person name="Kamiya K."/>
            <person name="Karasawa W."/>
            <person name="Kurita K."/>
            <person name="Katagiri S."/>
            <person name="Kikuta A."/>
            <person name="Kobayashi H."/>
            <person name="Kobayashi N."/>
            <person name="Machita K."/>
            <person name="Maehara T."/>
            <person name="Masukawa M."/>
            <person name="Mizubayashi T."/>
            <person name="Mukai Y."/>
            <person name="Nagasaki H."/>
            <person name="Nagata Y."/>
            <person name="Naito S."/>
            <person name="Nakashima M."/>
            <person name="Nakama Y."/>
            <person name="Nakamichi Y."/>
            <person name="Nakamura M."/>
            <person name="Meguro A."/>
            <person name="Negishi M."/>
            <person name="Ohta I."/>
            <person name="Ohta T."/>
            <person name="Okamoto M."/>
            <person name="Ono N."/>
            <person name="Saji S."/>
            <person name="Sakaguchi M."/>
            <person name="Sakai K."/>
            <person name="Shibata M."/>
            <person name="Shimokawa T."/>
            <person name="Song J."/>
            <person name="Takazaki Y."/>
            <person name="Terasawa K."/>
            <person name="Tsugane M."/>
            <person name="Tsuji K."/>
            <person name="Ueda S."/>
            <person name="Waki K."/>
            <person name="Yamagata H."/>
            <person name="Yamamoto M."/>
            <person name="Yamamoto S."/>
            <person name="Yamane H."/>
            <person name="Yoshiki S."/>
            <person name="Yoshihara R."/>
            <person name="Yukawa K."/>
            <person name="Zhong H."/>
            <person name="Yano M."/>
            <person name="Yuan Q."/>
            <person name="Ouyang S."/>
            <person name="Liu J."/>
            <person name="Jones K.M."/>
            <person name="Gansberger K."/>
            <person name="Moffat K."/>
            <person name="Hill J."/>
            <person name="Bera J."/>
            <person name="Fadrosh D."/>
            <person name="Jin S."/>
            <person name="Johri S."/>
            <person name="Kim M."/>
            <person name="Overton L."/>
            <person name="Reardon M."/>
            <person name="Tsitrin T."/>
            <person name="Vuong H."/>
            <person name="Weaver B."/>
            <person name="Ciecko A."/>
            <person name="Tallon L."/>
            <person name="Jackson J."/>
            <person name="Pai G."/>
            <person name="Aken S.V."/>
            <person name="Utterback T."/>
            <person name="Reidmuller S."/>
            <person name="Feldblyum T."/>
            <person name="Hsiao J."/>
            <person name="Zismann V."/>
            <person name="Iobst S."/>
            <person name="de Vazeille A.R."/>
            <person name="Buell C.R."/>
            <person name="Ying K."/>
            <person name="Li Y."/>
            <person name="Lu T."/>
            <person name="Huang Y."/>
            <person name="Zhao Q."/>
            <person name="Feng Q."/>
            <person name="Zhang L."/>
            <person name="Zhu J."/>
            <person name="Weng Q."/>
            <person name="Mu J."/>
            <person name="Lu Y."/>
            <person name="Fan D."/>
            <person name="Liu Y."/>
            <person name="Guan J."/>
            <person name="Zhang Y."/>
            <person name="Yu S."/>
            <person name="Liu X."/>
            <person name="Zhang Y."/>
            <person name="Hong G."/>
            <person name="Han B."/>
            <person name="Choisne N."/>
            <person name="Demange N."/>
            <person name="Orjeda G."/>
            <person name="Samain S."/>
            <person name="Cattolico L."/>
            <person name="Pelletier E."/>
            <person name="Couloux A."/>
            <person name="Segurens B."/>
            <person name="Wincker P."/>
            <person name="D'Hont A."/>
            <person name="Scarpelli C."/>
            <person name="Weissenbach J."/>
            <person name="Salanoubat M."/>
            <person name="Quetier F."/>
            <person name="Yu Y."/>
            <person name="Kim H.R."/>
            <person name="Rambo T."/>
            <person name="Currie J."/>
            <person name="Collura K."/>
            <person name="Luo M."/>
            <person name="Yang T."/>
            <person name="Ammiraju J.S.S."/>
            <person name="Engler F."/>
            <person name="Soderlund C."/>
            <person name="Wing R.A."/>
            <person name="Palmer L.E."/>
            <person name="de la Bastide M."/>
            <person name="Spiegel L."/>
            <person name="Nascimento L."/>
            <person name="Zutavern T."/>
            <person name="O'Shaughnessy A."/>
            <person name="Dike S."/>
            <person name="Dedhia N."/>
            <person name="Preston R."/>
            <person name="Balija V."/>
            <person name="McCombie W.R."/>
            <person name="Chow T."/>
            <person name="Chen H."/>
            <person name="Chung M."/>
            <person name="Chen C."/>
            <person name="Shaw J."/>
            <person name="Wu H."/>
            <person name="Hsiao K."/>
            <person name="Chao Y."/>
            <person name="Chu M."/>
            <person name="Cheng C."/>
            <person name="Hour A."/>
            <person name="Lee P."/>
            <person name="Lin S."/>
            <person name="Lin Y."/>
            <person name="Liou J."/>
            <person name="Liu S."/>
            <person name="Hsing Y."/>
            <person name="Raghuvanshi S."/>
            <person name="Mohanty A."/>
            <person name="Bharti A.K."/>
            <person name="Gaur A."/>
            <person name="Gupta V."/>
            <person name="Kumar D."/>
            <person name="Ravi V."/>
            <person name="Vij S."/>
            <person name="Kapur A."/>
            <person name="Khurana P."/>
            <person name="Khurana P."/>
            <person name="Khurana J.P."/>
            <person name="Tyagi A.K."/>
            <person name="Gaikwad K."/>
            <person name="Singh A."/>
            <person name="Dalal V."/>
            <person name="Srivastava S."/>
            <person name="Dixit A."/>
            <person name="Pal A.K."/>
            <person name="Ghazi I.A."/>
            <person name="Yadav M."/>
            <person name="Pandit A."/>
            <person name="Bhargava A."/>
            <person name="Sureshbabu K."/>
            <person name="Batra K."/>
            <person name="Sharma T.R."/>
            <person name="Mohapatra T."/>
            <person name="Singh N.K."/>
            <person name="Messing J."/>
            <person name="Nelson A.B."/>
            <person name="Fuks G."/>
            <person name="Kavchok S."/>
            <person name="Keizer G."/>
            <person name="Linton E."/>
            <person name="Llaca V."/>
            <person name="Song R."/>
            <person name="Tanyolac B."/>
            <person name="Young S."/>
            <person name="Ho-Il K."/>
            <person name="Hahn J.H."/>
            <person name="Sangsakoo G."/>
            <person name="Vanavichit A."/>
            <person name="de Mattos Luiz.A.T."/>
            <person name="Zimmer P.D."/>
            <person name="Malone G."/>
            <person name="Dellagostin O."/>
            <person name="de Oliveira A.C."/>
            <person name="Bevan M."/>
            <person name="Bancroft I."/>
            <person name="Minx P."/>
            <person name="Cordum H."/>
            <person name="Wilson R."/>
            <person name="Cheng Z."/>
            <person name="Jin W."/>
            <person name="Jiang J."/>
            <person name="Leong S.A."/>
            <person name="Iwama H."/>
            <person name="Gojobori T."/>
            <person name="Itoh T."/>
            <person name="Niimura Y."/>
            <person name="Fujii Y."/>
            <person name="Habara T."/>
            <person name="Sakai H."/>
            <person name="Sato Y."/>
            <person name="Wilson G."/>
            <person name="Kumar K."/>
            <person name="McCouch S."/>
            <person name="Juretic N."/>
            <person name="Hoen D."/>
            <person name="Wright S."/>
            <person name="Bruskiewich R."/>
            <person name="Bureau T."/>
            <person name="Miyao A."/>
            <person name="Hirochika H."/>
            <person name="Nishikawa T."/>
            <person name="Kadowaki K."/>
            <person name="Sugiura M."/>
            <person name="Burr B."/>
            <person name="Sasaki T."/>
        </authorList>
    </citation>
    <scope>NUCLEOTIDE SEQUENCE [LARGE SCALE GENOMIC DNA]</scope>
    <source>
        <strain evidence="3">cv. Nipponbare</strain>
    </source>
</reference>
<evidence type="ECO:0000256" key="1">
    <source>
        <dbReference type="SAM" id="MobiDB-lite"/>
    </source>
</evidence>
<evidence type="ECO:0000313" key="3">
    <source>
        <dbReference type="Proteomes" id="UP000059680"/>
    </source>
</evidence>
<reference evidence="2 3" key="3">
    <citation type="journal article" date="2013" name="Rice">
        <title>Improvement of the Oryza sativa Nipponbare reference genome using next generation sequence and optical map data.</title>
        <authorList>
            <person name="Kawahara Y."/>
            <person name="de la Bastide M."/>
            <person name="Hamilton J.P."/>
            <person name="Kanamori H."/>
            <person name="McCombie W.R."/>
            <person name="Ouyang S."/>
            <person name="Schwartz D.C."/>
            <person name="Tanaka T."/>
            <person name="Wu J."/>
            <person name="Zhou S."/>
            <person name="Childs K.L."/>
            <person name="Davidson R.M."/>
            <person name="Lin H."/>
            <person name="Quesada-Ocampo L."/>
            <person name="Vaillancourt B."/>
            <person name="Sakai H."/>
            <person name="Lee S.S."/>
            <person name="Kim J."/>
            <person name="Numa H."/>
            <person name="Itoh T."/>
            <person name="Buell C.R."/>
            <person name="Matsumoto T."/>
        </authorList>
    </citation>
    <scope>NUCLEOTIDE SEQUENCE [LARGE SCALE GENOMIC DNA]</scope>
    <source>
        <strain evidence="3">cv. Nipponbare</strain>
    </source>
</reference>
<dbReference type="PaxDb" id="39947-A0A0P0VA68"/>
<dbReference type="InParanoid" id="A0A0P0VA68"/>
<proteinExistence type="predicted"/>
<dbReference type="Proteomes" id="UP000059680">
    <property type="component" value="Chromosome 1"/>
</dbReference>
<feature type="non-terminal residue" evidence="2">
    <location>
        <position position="1"/>
    </location>
</feature>
<dbReference type="AlphaFoldDB" id="A0A0P0VA68"/>
<protein>
    <submittedName>
        <fullName evidence="2">Os01g0841650 protein</fullName>
    </submittedName>
</protein>
<gene>
    <name evidence="2" type="ordered locus">Os01g0841650</name>
    <name evidence="2" type="ORF">OSNPB_010841650</name>
</gene>
<feature type="compositionally biased region" description="Polar residues" evidence="1">
    <location>
        <begin position="115"/>
        <end position="126"/>
    </location>
</feature>
<organism evidence="2 3">
    <name type="scientific">Oryza sativa subsp. japonica</name>
    <name type="common">Rice</name>
    <dbReference type="NCBI Taxonomy" id="39947"/>
    <lineage>
        <taxon>Eukaryota</taxon>
        <taxon>Viridiplantae</taxon>
        <taxon>Streptophyta</taxon>
        <taxon>Embryophyta</taxon>
        <taxon>Tracheophyta</taxon>
        <taxon>Spermatophyta</taxon>
        <taxon>Magnoliopsida</taxon>
        <taxon>Liliopsida</taxon>
        <taxon>Poales</taxon>
        <taxon>Poaceae</taxon>
        <taxon>BOP clade</taxon>
        <taxon>Oryzoideae</taxon>
        <taxon>Oryzeae</taxon>
        <taxon>Oryzinae</taxon>
        <taxon>Oryza</taxon>
        <taxon>Oryza sativa</taxon>
    </lineage>
</organism>
<name>A0A0P0VA68_ORYSJ</name>
<evidence type="ECO:0000313" key="2">
    <source>
        <dbReference type="EMBL" id="BAS75162.1"/>
    </source>
</evidence>
<reference evidence="2 3" key="2">
    <citation type="journal article" date="2013" name="Plant Cell Physiol.">
        <title>Rice Annotation Project Database (RAP-DB): an integrative and interactive database for rice genomics.</title>
        <authorList>
            <person name="Sakai H."/>
            <person name="Lee S.S."/>
            <person name="Tanaka T."/>
            <person name="Numa H."/>
            <person name="Kim J."/>
            <person name="Kawahara Y."/>
            <person name="Wakimoto H."/>
            <person name="Yang C.C."/>
            <person name="Iwamoto M."/>
            <person name="Abe T."/>
            <person name="Yamada Y."/>
            <person name="Muto A."/>
            <person name="Inokuchi H."/>
            <person name="Ikemura T."/>
            <person name="Matsumoto T."/>
            <person name="Sasaki T."/>
            <person name="Itoh T."/>
        </authorList>
    </citation>
    <scope>NUCLEOTIDE SEQUENCE [LARGE SCALE GENOMIC DNA]</scope>
    <source>
        <strain evidence="3">cv. Nipponbare</strain>
    </source>
</reference>
<keyword evidence="3" id="KW-1185">Reference proteome</keyword>
<sequence>MPKQHWSNRISSLKNMTICAATTSIVVPASLCSRVSPMQAITLIPWESAYAILKNSHHLIRPSALSAQSVPESPKAPAVGEDAHLISPVKAPPLRTQQFCAATEKSGRSKPFTCGRNTNGGLTTTS</sequence>
<feature type="region of interest" description="Disordered" evidence="1">
    <location>
        <begin position="107"/>
        <end position="126"/>
    </location>
</feature>
<dbReference type="EMBL" id="AP014957">
    <property type="protein sequence ID" value="BAS75162.1"/>
    <property type="molecule type" value="Genomic_DNA"/>
</dbReference>
<accession>A0A0P0VA68</accession>